<name>A0ABW7H256_9BURK</name>
<keyword evidence="1" id="KW-1133">Transmembrane helix</keyword>
<organism evidence="2 3">
    <name type="scientific">Pelomonas baiyunensis</name>
    <dbReference type="NCBI Taxonomy" id="3299026"/>
    <lineage>
        <taxon>Bacteria</taxon>
        <taxon>Pseudomonadati</taxon>
        <taxon>Pseudomonadota</taxon>
        <taxon>Betaproteobacteria</taxon>
        <taxon>Burkholderiales</taxon>
        <taxon>Sphaerotilaceae</taxon>
        <taxon>Roseateles</taxon>
    </lineage>
</organism>
<evidence type="ECO:0000313" key="3">
    <source>
        <dbReference type="Proteomes" id="UP001606303"/>
    </source>
</evidence>
<sequence>MSPTPAEATTPATAAWPIRPARRHQRHSTAAFAACGAAWMAGVVAVIAWVPQVRAQQALGVASFALLCVALWALDRHLALRFRCPQCGGPVLPPEPTGHQDRAPLLRACPACQVRWQVGRTPSAG</sequence>
<keyword evidence="1" id="KW-0812">Transmembrane</keyword>
<dbReference type="RefSeq" id="WP_394386320.1">
    <property type="nucleotide sequence ID" value="NZ_JBIGIB010000004.1"/>
</dbReference>
<reference evidence="2 3" key="1">
    <citation type="submission" date="2024-08" db="EMBL/GenBank/DDBJ databases">
        <authorList>
            <person name="Lu H."/>
        </authorList>
    </citation>
    <scope>NUCLEOTIDE SEQUENCE [LARGE SCALE GENOMIC DNA]</scope>
    <source>
        <strain evidence="2 3">BYS87W</strain>
    </source>
</reference>
<feature type="transmembrane region" description="Helical" evidence="1">
    <location>
        <begin position="29"/>
        <end position="50"/>
    </location>
</feature>
<dbReference type="EMBL" id="JBIGIB010000004">
    <property type="protein sequence ID" value="MFG6468278.1"/>
    <property type="molecule type" value="Genomic_DNA"/>
</dbReference>
<evidence type="ECO:0000256" key="1">
    <source>
        <dbReference type="SAM" id="Phobius"/>
    </source>
</evidence>
<protein>
    <submittedName>
        <fullName evidence="2">Uncharacterized protein</fullName>
    </submittedName>
</protein>
<feature type="transmembrane region" description="Helical" evidence="1">
    <location>
        <begin position="56"/>
        <end position="74"/>
    </location>
</feature>
<proteinExistence type="predicted"/>
<dbReference type="Proteomes" id="UP001606303">
    <property type="component" value="Unassembled WGS sequence"/>
</dbReference>
<evidence type="ECO:0000313" key="2">
    <source>
        <dbReference type="EMBL" id="MFG6468278.1"/>
    </source>
</evidence>
<comment type="caution">
    <text evidence="2">The sequence shown here is derived from an EMBL/GenBank/DDBJ whole genome shotgun (WGS) entry which is preliminary data.</text>
</comment>
<keyword evidence="1" id="KW-0472">Membrane</keyword>
<gene>
    <name evidence="2" type="ORF">ACG01O_16745</name>
</gene>
<accession>A0ABW7H256</accession>
<keyword evidence="3" id="KW-1185">Reference proteome</keyword>